<evidence type="ECO:0000313" key="9">
    <source>
        <dbReference type="EMBL" id="QBD77214.1"/>
    </source>
</evidence>
<evidence type="ECO:0000256" key="2">
    <source>
        <dbReference type="ARBA" id="ARBA00022679"/>
    </source>
</evidence>
<keyword evidence="5 6" id="KW-0067">ATP-binding</keyword>
<dbReference type="InterPro" id="IPR008271">
    <property type="entry name" value="Ser/Thr_kinase_AS"/>
</dbReference>
<protein>
    <recommendedName>
        <fullName evidence="1">non-specific serine/threonine protein kinase</fullName>
        <ecNumber evidence="1">2.7.11.1</ecNumber>
    </recommendedName>
</protein>
<keyword evidence="9" id="KW-0723">Serine/threonine-protein kinase</keyword>
<evidence type="ECO:0000313" key="10">
    <source>
        <dbReference type="Proteomes" id="UP000290365"/>
    </source>
</evidence>
<evidence type="ECO:0000259" key="8">
    <source>
        <dbReference type="PROSITE" id="PS50011"/>
    </source>
</evidence>
<dbReference type="PROSITE" id="PS00107">
    <property type="entry name" value="PROTEIN_KINASE_ATP"/>
    <property type="match status" value="1"/>
</dbReference>
<keyword evidence="4 9" id="KW-0418">Kinase</keyword>
<evidence type="ECO:0000256" key="4">
    <source>
        <dbReference type="ARBA" id="ARBA00022777"/>
    </source>
</evidence>
<dbReference type="PANTHER" id="PTHR43289:SF6">
    <property type="entry name" value="SERINE_THREONINE-PROTEIN KINASE NEKL-3"/>
    <property type="match status" value="1"/>
</dbReference>
<keyword evidence="7" id="KW-0812">Transmembrane</keyword>
<dbReference type="AlphaFoldDB" id="A0A4P6JPM9"/>
<dbReference type="Pfam" id="PF00069">
    <property type="entry name" value="Pkinase"/>
    <property type="match status" value="1"/>
</dbReference>
<dbReference type="InterPro" id="IPR000719">
    <property type="entry name" value="Prot_kinase_dom"/>
</dbReference>
<evidence type="ECO:0000256" key="3">
    <source>
        <dbReference type="ARBA" id="ARBA00022741"/>
    </source>
</evidence>
<evidence type="ECO:0000256" key="6">
    <source>
        <dbReference type="PROSITE-ProRule" id="PRU10141"/>
    </source>
</evidence>
<dbReference type="CDD" id="cd14014">
    <property type="entry name" value="STKc_PknB_like"/>
    <property type="match status" value="1"/>
</dbReference>
<dbReference type="InterPro" id="IPR017441">
    <property type="entry name" value="Protein_kinase_ATP_BS"/>
</dbReference>
<sequence>MPQQKTTLSPGDNILERYKVEAFLGGGGFSSVYLVQDLQASRQDAEAGEAFFALKDLRTEDEHEKARFIFEGEVLRRFSHPALPRLYRVLEDTERRRVFLLLEYIEGPNLETLRRTKPERRLPWQEVRTLLVPVVEAIEYLHGQRPPVIHRDIKPANIIVPQGKRPAVLVDFGIAKEYEMDATTTAIRHCSPGYGAPEQYSGLGTDQRTDIYGLAATCYTLLSGQVPTDAFYRTTTLASKREDPLLPLNRAVPNVPEQVSKAISQALAIGQDQRFSTVEDFWQALNACEEGSDQKKKYALLHEKPSIDKSSFSLPATSCGKRQDHGKPKWTLFWATLIALVLILSLLFGLGLQTMGGFKTSTRKSGTSPTSQAPSNLRASSYSGTIYDVATNRPTPMSLTNIEQHLAEISGTFSGLHTTGAWKGVLDTSKHIFFTVSGSQAHAPFFFQGSIRADGQLVGNYCTLDQAGQCTSGYGIWSVSPGTLGK</sequence>
<feature type="binding site" evidence="6">
    <location>
        <position position="55"/>
    </location>
    <ligand>
        <name>ATP</name>
        <dbReference type="ChEBI" id="CHEBI:30616"/>
    </ligand>
</feature>
<reference evidence="9 10" key="1">
    <citation type="submission" date="2019-01" db="EMBL/GenBank/DDBJ databases">
        <title>Ktedonosporobacter rubrisoli SCAWS-G2.</title>
        <authorList>
            <person name="Huang Y."/>
            <person name="Yan B."/>
        </authorList>
    </citation>
    <scope>NUCLEOTIDE SEQUENCE [LARGE SCALE GENOMIC DNA]</scope>
    <source>
        <strain evidence="9 10">SCAWS-G2</strain>
    </source>
</reference>
<dbReference type="EMBL" id="CP035758">
    <property type="protein sequence ID" value="QBD77214.1"/>
    <property type="molecule type" value="Genomic_DNA"/>
</dbReference>
<dbReference type="GO" id="GO:0005524">
    <property type="term" value="F:ATP binding"/>
    <property type="evidence" value="ECO:0007669"/>
    <property type="project" value="UniProtKB-UniRule"/>
</dbReference>
<name>A0A4P6JPM9_KTERU</name>
<keyword evidence="3 6" id="KW-0547">Nucleotide-binding</keyword>
<dbReference type="Gene3D" id="1.10.510.10">
    <property type="entry name" value="Transferase(Phosphotransferase) domain 1"/>
    <property type="match status" value="1"/>
</dbReference>
<dbReference type="Gene3D" id="3.30.200.20">
    <property type="entry name" value="Phosphorylase Kinase, domain 1"/>
    <property type="match status" value="1"/>
</dbReference>
<dbReference type="EC" id="2.7.11.1" evidence="1"/>
<dbReference type="Proteomes" id="UP000290365">
    <property type="component" value="Chromosome"/>
</dbReference>
<evidence type="ECO:0000256" key="5">
    <source>
        <dbReference type="ARBA" id="ARBA00022840"/>
    </source>
</evidence>
<evidence type="ECO:0000256" key="1">
    <source>
        <dbReference type="ARBA" id="ARBA00012513"/>
    </source>
</evidence>
<gene>
    <name evidence="9" type="ORF">EPA93_14900</name>
</gene>
<dbReference type="PROSITE" id="PS00108">
    <property type="entry name" value="PROTEIN_KINASE_ST"/>
    <property type="match status" value="1"/>
</dbReference>
<accession>A0A4P6JPM9</accession>
<dbReference type="SUPFAM" id="SSF56112">
    <property type="entry name" value="Protein kinase-like (PK-like)"/>
    <property type="match status" value="1"/>
</dbReference>
<dbReference type="PANTHER" id="PTHR43289">
    <property type="entry name" value="MITOGEN-ACTIVATED PROTEIN KINASE KINASE KINASE 20-RELATED"/>
    <property type="match status" value="1"/>
</dbReference>
<keyword evidence="10" id="KW-1185">Reference proteome</keyword>
<keyword evidence="7" id="KW-0472">Membrane</keyword>
<dbReference type="KEGG" id="kbs:EPA93_14900"/>
<dbReference type="InterPro" id="IPR011009">
    <property type="entry name" value="Kinase-like_dom_sf"/>
</dbReference>
<feature type="domain" description="Protein kinase" evidence="8">
    <location>
        <begin position="18"/>
        <end position="286"/>
    </location>
</feature>
<dbReference type="OrthoDB" id="9801841at2"/>
<dbReference type="GO" id="GO:0004674">
    <property type="term" value="F:protein serine/threonine kinase activity"/>
    <property type="evidence" value="ECO:0007669"/>
    <property type="project" value="UniProtKB-KW"/>
</dbReference>
<dbReference type="PROSITE" id="PS50011">
    <property type="entry name" value="PROTEIN_KINASE_DOM"/>
    <property type="match status" value="1"/>
</dbReference>
<keyword evidence="2" id="KW-0808">Transferase</keyword>
<evidence type="ECO:0000256" key="7">
    <source>
        <dbReference type="SAM" id="Phobius"/>
    </source>
</evidence>
<organism evidence="9 10">
    <name type="scientific">Ktedonosporobacter rubrisoli</name>
    <dbReference type="NCBI Taxonomy" id="2509675"/>
    <lineage>
        <taxon>Bacteria</taxon>
        <taxon>Bacillati</taxon>
        <taxon>Chloroflexota</taxon>
        <taxon>Ktedonobacteria</taxon>
        <taxon>Ktedonobacterales</taxon>
        <taxon>Ktedonosporobacteraceae</taxon>
        <taxon>Ktedonosporobacter</taxon>
    </lineage>
</organism>
<keyword evidence="7" id="KW-1133">Transmembrane helix</keyword>
<dbReference type="SMART" id="SM00220">
    <property type="entry name" value="S_TKc"/>
    <property type="match status" value="1"/>
</dbReference>
<proteinExistence type="predicted"/>
<dbReference type="RefSeq" id="WP_129888277.1">
    <property type="nucleotide sequence ID" value="NZ_CP035758.1"/>
</dbReference>
<feature type="transmembrane region" description="Helical" evidence="7">
    <location>
        <begin position="332"/>
        <end position="352"/>
    </location>
</feature>